<dbReference type="OrthoDB" id="391988at2759"/>
<dbReference type="Pfam" id="PF01926">
    <property type="entry name" value="MMR_HSR1"/>
    <property type="match status" value="1"/>
</dbReference>
<keyword evidence="7" id="KW-1185">Reference proteome</keyword>
<dbReference type="GO" id="GO:0046872">
    <property type="term" value="F:metal ion binding"/>
    <property type="evidence" value="ECO:0007669"/>
    <property type="project" value="UniProtKB-KW"/>
</dbReference>
<name>A0A9P4ISK3_9PEZI</name>
<organism evidence="6 7">
    <name type="scientific">Rhizodiscina lignyota</name>
    <dbReference type="NCBI Taxonomy" id="1504668"/>
    <lineage>
        <taxon>Eukaryota</taxon>
        <taxon>Fungi</taxon>
        <taxon>Dikarya</taxon>
        <taxon>Ascomycota</taxon>
        <taxon>Pezizomycotina</taxon>
        <taxon>Dothideomycetes</taxon>
        <taxon>Pleosporomycetidae</taxon>
        <taxon>Aulographales</taxon>
        <taxon>Rhizodiscinaceae</taxon>
        <taxon>Rhizodiscina</taxon>
    </lineage>
</organism>
<dbReference type="GO" id="GO:0005525">
    <property type="term" value="F:GTP binding"/>
    <property type="evidence" value="ECO:0007669"/>
    <property type="project" value="UniProtKB-KW"/>
</dbReference>
<dbReference type="InterPro" id="IPR027417">
    <property type="entry name" value="P-loop_NTPase"/>
</dbReference>
<dbReference type="InterPro" id="IPR006073">
    <property type="entry name" value="GTP-bd"/>
</dbReference>
<dbReference type="GO" id="GO:0005739">
    <property type="term" value="C:mitochondrion"/>
    <property type="evidence" value="ECO:0007669"/>
    <property type="project" value="TreeGrafter"/>
</dbReference>
<proteinExistence type="predicted"/>
<evidence type="ECO:0000256" key="4">
    <source>
        <dbReference type="ARBA" id="ARBA00023134"/>
    </source>
</evidence>
<dbReference type="Proteomes" id="UP000799772">
    <property type="component" value="Unassembled WGS sequence"/>
</dbReference>
<sequence>PPNTAQLDYASKFFHKHAPNFLASFPSFRFFPKSDTPEIALLGMSNVGKSSLANAVFRGYQREVLARTSKIPGHTKEMVAFMIGPQIVNVKNSEWKDGKKVEWVGPSRWCGKGGLVVVDMPGYGARSQEEWGRQIMKYLSVRKQLRRAFLLVDITRGLKPNDRDVLNMMRESGVPHQIILTKADKLLFPSGTTSKTDASFLTKGMQTVKDRQQEIYDEITMERKGNTVLADILTVSAGSGRKHTHVQKMGIDSLRWAIMQCAGLE</sequence>
<dbReference type="SUPFAM" id="SSF52540">
    <property type="entry name" value="P-loop containing nucleoside triphosphate hydrolases"/>
    <property type="match status" value="1"/>
</dbReference>
<evidence type="ECO:0000259" key="5">
    <source>
        <dbReference type="PROSITE" id="PS51706"/>
    </source>
</evidence>
<dbReference type="PANTHER" id="PTHR46498">
    <property type="entry name" value="GTP-BINDING PROTEIN 8"/>
    <property type="match status" value="1"/>
</dbReference>
<evidence type="ECO:0000313" key="6">
    <source>
        <dbReference type="EMBL" id="KAF2103697.1"/>
    </source>
</evidence>
<protein>
    <submittedName>
        <fullName evidence="6">P-loop containing nucleoside triphosphate hydrolase protein</fullName>
    </submittedName>
</protein>
<keyword evidence="1" id="KW-0479">Metal-binding</keyword>
<dbReference type="PROSITE" id="PS51706">
    <property type="entry name" value="G_ENGB"/>
    <property type="match status" value="1"/>
</dbReference>
<dbReference type="CDD" id="cd01876">
    <property type="entry name" value="YihA_EngB"/>
    <property type="match status" value="1"/>
</dbReference>
<dbReference type="EMBL" id="ML978121">
    <property type="protein sequence ID" value="KAF2103697.1"/>
    <property type="molecule type" value="Genomic_DNA"/>
</dbReference>
<dbReference type="PANTHER" id="PTHR46498:SF1">
    <property type="entry name" value="GTP-BINDING PROTEIN 8"/>
    <property type="match status" value="1"/>
</dbReference>
<feature type="non-terminal residue" evidence="6">
    <location>
        <position position="1"/>
    </location>
</feature>
<evidence type="ECO:0000256" key="2">
    <source>
        <dbReference type="ARBA" id="ARBA00022741"/>
    </source>
</evidence>
<dbReference type="Gene3D" id="3.40.50.300">
    <property type="entry name" value="P-loop containing nucleotide triphosphate hydrolases"/>
    <property type="match status" value="1"/>
</dbReference>
<keyword evidence="6" id="KW-0378">Hydrolase</keyword>
<evidence type="ECO:0000313" key="7">
    <source>
        <dbReference type="Proteomes" id="UP000799772"/>
    </source>
</evidence>
<reference evidence="6" key="1">
    <citation type="journal article" date="2020" name="Stud. Mycol.">
        <title>101 Dothideomycetes genomes: a test case for predicting lifestyles and emergence of pathogens.</title>
        <authorList>
            <person name="Haridas S."/>
            <person name="Albert R."/>
            <person name="Binder M."/>
            <person name="Bloem J."/>
            <person name="Labutti K."/>
            <person name="Salamov A."/>
            <person name="Andreopoulos B."/>
            <person name="Baker S."/>
            <person name="Barry K."/>
            <person name="Bills G."/>
            <person name="Bluhm B."/>
            <person name="Cannon C."/>
            <person name="Castanera R."/>
            <person name="Culley D."/>
            <person name="Daum C."/>
            <person name="Ezra D."/>
            <person name="Gonzalez J."/>
            <person name="Henrissat B."/>
            <person name="Kuo A."/>
            <person name="Liang C."/>
            <person name="Lipzen A."/>
            <person name="Lutzoni F."/>
            <person name="Magnuson J."/>
            <person name="Mondo S."/>
            <person name="Nolan M."/>
            <person name="Ohm R."/>
            <person name="Pangilinan J."/>
            <person name="Park H.-J."/>
            <person name="Ramirez L."/>
            <person name="Alfaro M."/>
            <person name="Sun H."/>
            <person name="Tritt A."/>
            <person name="Yoshinaga Y."/>
            <person name="Zwiers L.-H."/>
            <person name="Turgeon B."/>
            <person name="Goodwin S."/>
            <person name="Spatafora J."/>
            <person name="Crous P."/>
            <person name="Grigoriev I."/>
        </authorList>
    </citation>
    <scope>NUCLEOTIDE SEQUENCE</scope>
    <source>
        <strain evidence="6">CBS 133067</strain>
    </source>
</reference>
<dbReference type="AlphaFoldDB" id="A0A9P4ISK3"/>
<accession>A0A9P4ISK3</accession>
<feature type="non-terminal residue" evidence="6">
    <location>
        <position position="265"/>
    </location>
</feature>
<feature type="domain" description="EngB-type G" evidence="5">
    <location>
        <begin position="35"/>
        <end position="264"/>
    </location>
</feature>
<keyword evidence="3" id="KW-0460">Magnesium</keyword>
<evidence type="ECO:0000256" key="1">
    <source>
        <dbReference type="ARBA" id="ARBA00022723"/>
    </source>
</evidence>
<keyword evidence="4" id="KW-0342">GTP-binding</keyword>
<gene>
    <name evidence="6" type="ORF">NA57DRAFT_21383</name>
</gene>
<dbReference type="InterPro" id="IPR052279">
    <property type="entry name" value="EngB_GTPase"/>
</dbReference>
<evidence type="ECO:0000256" key="3">
    <source>
        <dbReference type="ARBA" id="ARBA00022842"/>
    </source>
</evidence>
<comment type="caution">
    <text evidence="6">The sequence shown here is derived from an EMBL/GenBank/DDBJ whole genome shotgun (WGS) entry which is preliminary data.</text>
</comment>
<dbReference type="GO" id="GO:0016787">
    <property type="term" value="F:hydrolase activity"/>
    <property type="evidence" value="ECO:0007669"/>
    <property type="project" value="UniProtKB-KW"/>
</dbReference>
<dbReference type="InterPro" id="IPR030393">
    <property type="entry name" value="G_ENGB_dom"/>
</dbReference>
<keyword evidence="2" id="KW-0547">Nucleotide-binding</keyword>